<accession>A0A218NNK0</accession>
<evidence type="ECO:0000313" key="3">
    <source>
        <dbReference type="Proteomes" id="UP000197679"/>
    </source>
</evidence>
<dbReference type="AlphaFoldDB" id="A0A218NNK0"/>
<evidence type="ECO:0000256" key="1">
    <source>
        <dbReference type="SAM" id="Phobius"/>
    </source>
</evidence>
<organism evidence="2 3">
    <name type="scientific">Candidatus Mancarchaeum acidiphilum</name>
    <dbReference type="NCBI Taxonomy" id="1920749"/>
    <lineage>
        <taxon>Archaea</taxon>
        <taxon>Candidatus Micrarchaeota</taxon>
        <taxon>Candidatus Mancarchaeum</taxon>
    </lineage>
</organism>
<dbReference type="KEGG" id="marh:Mia14_0735"/>
<protein>
    <submittedName>
        <fullName evidence="2">Multipass membrane protein</fullName>
    </submittedName>
</protein>
<feature type="transmembrane region" description="Helical" evidence="1">
    <location>
        <begin position="87"/>
        <end position="112"/>
    </location>
</feature>
<dbReference type="Proteomes" id="UP000197679">
    <property type="component" value="Chromosome"/>
</dbReference>
<keyword evidence="1" id="KW-1133">Transmembrane helix</keyword>
<keyword evidence="1" id="KW-0472">Membrane</keyword>
<feature type="transmembrane region" description="Helical" evidence="1">
    <location>
        <begin position="249"/>
        <end position="270"/>
    </location>
</feature>
<keyword evidence="1" id="KW-0812">Transmembrane</keyword>
<proteinExistence type="predicted"/>
<feature type="transmembrane region" description="Helical" evidence="1">
    <location>
        <begin position="282"/>
        <end position="304"/>
    </location>
</feature>
<reference evidence="2 3" key="1">
    <citation type="journal article" date="2017" name="Nat. Commun.">
        <title>'ARMAN' archaea depend on association with euryarchaeal host in culture and in situ.</title>
        <authorList>
            <person name="Golyshina O."/>
            <person name="Toshchakov S."/>
            <person name="Makarova K."/>
            <person name="Gavrilov S."/>
            <person name="Korzhenkov A."/>
            <person name="La Cono V."/>
            <person name="Arcadi E."/>
            <person name="Nechitaylo T."/>
            <person name="Ferrer M."/>
            <person name="Kublanov I."/>
            <person name="Wolf Y."/>
            <person name="Yakimov M."/>
            <person name="Golyshin P."/>
            <person name="Slesarev A."/>
            <person name="Kozyavkin S."/>
        </authorList>
    </citation>
    <scope>NUCLEOTIDE SEQUENCE [LARGE SCALE GENOMIC DNA]</scope>
    <source>
        <strain evidence="2 3">Mia14</strain>
    </source>
</reference>
<keyword evidence="3" id="KW-1185">Reference proteome</keyword>
<gene>
    <name evidence="2" type="ORF">Mia14_0735</name>
</gene>
<feature type="transmembrane region" description="Helical" evidence="1">
    <location>
        <begin position="354"/>
        <end position="373"/>
    </location>
</feature>
<sequence length="394" mass="43423">MNRFFKFTIPALFLILVVLLSYGLIYNQFNNTLKSNYGYEILNFGGAGGSSSSQCGLVPSSISKTISSNEPWYCPINEEIFNDWQTYLPIAVIVLLIGLFVDIIIFGIGVALKNDRVRNIGVGELYETFASAIIIFLFLYICAVTFGLIPGVYVGNINPYATAFHLMLTTSNSVEKLYTGLFHTYAMDKFITSIEIKFYGSNLGDLDLNTYGQYIYGVAYTPLEIGFIEPASFIMSMLIDGTAILYSEYYLLVFFSVSAIPVFIIPGVIFRIIPPTRGLGGMMIALGIAFYLVFPTLFAAVYYFSSSSFLTQISVATLQAEQINSQGIASAKGFSSTSPAAENLSSIQSSMSSFWLLVLFYPALIIAVSYAFVQTIAQFISGSTYSSRRIRGFV</sequence>
<feature type="transmembrane region" description="Helical" evidence="1">
    <location>
        <begin position="124"/>
        <end position="149"/>
    </location>
</feature>
<name>A0A218NNK0_9ARCH</name>
<feature type="transmembrane region" description="Helical" evidence="1">
    <location>
        <begin position="7"/>
        <end position="25"/>
    </location>
</feature>
<dbReference type="EMBL" id="CP019964">
    <property type="protein sequence ID" value="ASI14033.1"/>
    <property type="molecule type" value="Genomic_DNA"/>
</dbReference>
<evidence type="ECO:0000313" key="2">
    <source>
        <dbReference type="EMBL" id="ASI14033.1"/>
    </source>
</evidence>